<comment type="caution">
    <text evidence="1">The sequence shown here is derived from an EMBL/GenBank/DDBJ whole genome shotgun (WGS) entry which is preliminary data.</text>
</comment>
<dbReference type="Proteomes" id="UP000683000">
    <property type="component" value="Unassembled WGS sequence"/>
</dbReference>
<gene>
    <name evidence="1" type="ORF">JVT61DRAFT_6745</name>
</gene>
<sequence>MQSRIKDPACKNFVLKLKAHILPHIAAIHGADVPDLSEDDLLCLSQLNHVLFHGNKIYRYHLLRINYTTYDLQCGSDIINPRTDHWDIMLLSNLDGHEHPFCYAQIFDIFIANIIYTGPGSKDFWPHWIQFFWVRWFEVKEDNTASLRWE</sequence>
<name>A0A8I2YJY2_9AGAM</name>
<evidence type="ECO:0000313" key="2">
    <source>
        <dbReference type="Proteomes" id="UP000683000"/>
    </source>
</evidence>
<organism evidence="1 2">
    <name type="scientific">Boletus reticuloceps</name>
    <dbReference type="NCBI Taxonomy" id="495285"/>
    <lineage>
        <taxon>Eukaryota</taxon>
        <taxon>Fungi</taxon>
        <taxon>Dikarya</taxon>
        <taxon>Basidiomycota</taxon>
        <taxon>Agaricomycotina</taxon>
        <taxon>Agaricomycetes</taxon>
        <taxon>Agaricomycetidae</taxon>
        <taxon>Boletales</taxon>
        <taxon>Boletineae</taxon>
        <taxon>Boletaceae</taxon>
        <taxon>Boletoideae</taxon>
        <taxon>Boletus</taxon>
    </lineage>
</organism>
<dbReference type="EMBL" id="JAGFBS010000023">
    <property type="protein sequence ID" value="KAG6373137.1"/>
    <property type="molecule type" value="Genomic_DNA"/>
</dbReference>
<protein>
    <submittedName>
        <fullName evidence="1">Uncharacterized protein</fullName>
    </submittedName>
</protein>
<accession>A0A8I2YJY2</accession>
<reference evidence="1" key="1">
    <citation type="submission" date="2021-03" db="EMBL/GenBank/DDBJ databases">
        <title>Evolutionary innovations through gain and loss of genes in the ectomycorrhizal Boletales.</title>
        <authorList>
            <person name="Wu G."/>
            <person name="Miyauchi S."/>
            <person name="Morin E."/>
            <person name="Yang Z.-L."/>
            <person name="Xu J."/>
            <person name="Martin F.M."/>
        </authorList>
    </citation>
    <scope>NUCLEOTIDE SEQUENCE</scope>
    <source>
        <strain evidence="1">BR01</strain>
    </source>
</reference>
<evidence type="ECO:0000313" key="1">
    <source>
        <dbReference type="EMBL" id="KAG6373137.1"/>
    </source>
</evidence>
<dbReference type="OrthoDB" id="2692094at2759"/>
<proteinExistence type="predicted"/>
<dbReference type="AlphaFoldDB" id="A0A8I2YJY2"/>
<keyword evidence="2" id="KW-1185">Reference proteome</keyword>